<dbReference type="GO" id="GO:0003676">
    <property type="term" value="F:nucleic acid binding"/>
    <property type="evidence" value="ECO:0007669"/>
    <property type="project" value="InterPro"/>
</dbReference>
<dbReference type="EMBL" id="LSRX01000095">
    <property type="protein sequence ID" value="OLQ09519.1"/>
    <property type="molecule type" value="Genomic_DNA"/>
</dbReference>
<dbReference type="SUPFAM" id="SSF53098">
    <property type="entry name" value="Ribonuclease H-like"/>
    <property type="match status" value="1"/>
</dbReference>
<dbReference type="Gene3D" id="3.30.420.10">
    <property type="entry name" value="Ribonuclease H-like superfamily/Ribonuclease H"/>
    <property type="match status" value="1"/>
</dbReference>
<feature type="domain" description="Integrase catalytic" evidence="2">
    <location>
        <begin position="1"/>
        <end position="127"/>
    </location>
</feature>
<evidence type="ECO:0000259" key="2">
    <source>
        <dbReference type="PROSITE" id="PS50994"/>
    </source>
</evidence>
<feature type="region of interest" description="Disordered" evidence="1">
    <location>
        <begin position="1643"/>
        <end position="1663"/>
    </location>
</feature>
<evidence type="ECO:0000313" key="3">
    <source>
        <dbReference type="EMBL" id="OLQ09519.1"/>
    </source>
</evidence>
<feature type="region of interest" description="Disordered" evidence="1">
    <location>
        <begin position="265"/>
        <end position="388"/>
    </location>
</feature>
<dbReference type="PANTHER" id="PTHR37984">
    <property type="entry name" value="PROTEIN CBG26694"/>
    <property type="match status" value="1"/>
</dbReference>
<dbReference type="InterPro" id="IPR036397">
    <property type="entry name" value="RNaseH_sf"/>
</dbReference>
<dbReference type="SUPFAM" id="SSF56672">
    <property type="entry name" value="DNA/RNA polymerases"/>
    <property type="match status" value="1"/>
</dbReference>
<dbReference type="InterPro" id="IPR013103">
    <property type="entry name" value="RVT_2"/>
</dbReference>
<protein>
    <submittedName>
        <fullName evidence="3">Copia protein</fullName>
    </submittedName>
</protein>
<gene>
    <name evidence="3" type="primary">GIP</name>
    <name evidence="3" type="ORF">AK812_SmicGene6833</name>
</gene>
<feature type="compositionally biased region" description="Polar residues" evidence="1">
    <location>
        <begin position="1653"/>
        <end position="1663"/>
    </location>
</feature>
<keyword evidence="4" id="KW-1185">Reference proteome</keyword>
<sequence>MHVCVPLWKGATAENVAKAYRKGWTRWAGVPLKLFSDGGTEFDKEFQNALDVQGTYAEKAAAEAPWQNGLCERNQQTWKSIFEKAFEECVPTNKQEVNQLIDQVNNSKNGVMKRHGYAPCQHVFGCSPRLPDSILNGDACVVSNSAYLHGDHDVVRAQAIRLAARRALVEADNEDKVRRAIEHRTRKERGPFSVGDLVYYYRKLVGAKGVWKGPGRIIGMLENRSRIWVCHGNKVLRCCPEQLRGLSEDQEAAFRLVPMEILRRRHEQPSPGAQTFSDISGEGVPPDDWEPPPVDRSKRPRVSFEDAGVEEERPPDGAAETEADGNESTVLGSGSVHTASQPASRRPSVQEGGYGPAPRSSQGRERRQEMMSTARPSSSTAGPTDEQIQYAMDKDLTLDEMRKMSEASYVPVPEDDEGLQVELKMTKDAMEVNLLQLLEEHAKCIETELEAIHQSDVFMAQQLRNAEVRERDLSATEVEELLAAKAKEWQKLLGTGAIKVFSGPEVEILRKQIDPGRILKSRFVKTRRPHPKQPGKMELKCRWCVKGYLDPDAESLQRQAPTLSGDGLAMVLQMIASRGWLLEIADVEGAFLQGEPLKREAGPIYVEMPREEVPGAAPGSLVQLIKCVYGLMDAPRQWYDSFMATMEGLGMRRSKLDPCVLMWFDGEELGGICAVHVDDMVIAGNQKFHETVLSKLKEAYPFKHWRIGKGDFLGRYLEQKEDKTIVCSQKEYADKVEVLNISRERRRQKDQPLTTSEMRQLRGVVGAASWLVGSTRPDIAAQTAILQQRLGSPTVQELIDANKLVARIKDLSKVRITFQPIPISQVMFLAASDASWSNNDDLKTQAGYMTMAVDREIQNEVWAKMTPLRWKSYKLERRTQSTLGAELMAIARAVAEANWMRSLWAEASNRDYTLQNDLKFRNRTPLMVATDNKPIYDHSQADGIVVKDKRVAIDMLLLKSDLSDSNVILRWLDTKQMVVDGMTKSNASIDYLLYVLKQGEFIVVRVAMVESFTVLLFRSIFLFLRPLGCYALASRVPLLSILNLMRSGTEQFGDVAPTLVARAKQSAGSLLDGLDTATSEVRELLNGVFGSFQKHDLGKVCTPTDVGFWYYVPTDCGFFDKFGNIFSSPSAADSNWGGAVDRLRECTMKTGAFNFPTPFLDFRVQEFCLPTEVQTPVEYILGIFKFGANGATSLVSHFETIAAKVQGLVSSSGLDLMQIGQQMKLRRNAQRQLALAQTGGNASSGVWHRCACEQAYHSTNPTCMLGSTCQCNGQVRYGYGNQWYTRTASGSIQCSNSVFGDPFRSQGKECQCFAPKVEQGSWERCACARVAHPTFPSCTSSSTCNCNGQVRFGYGDKWSTSMATGDIHCGTSVLGDPDPGQAKECQCFKPSVIPKSTWGLQVSTCFDWTFVAFSFSLCVGLLFGEKDGAVVLPNLVMDIEFGATSFYESALEKKEPEAGFSLDFDFKEEQRTDELGRISSTLNGTMALVDQLQEDGRSYRQVSGRISWFIRQCQGQSLDGILQLARPQLVPARAAGLLQDVQLLQGLCDEAIPPNDHTWIYSDQVGNSNSPARHRVEQRTQLLLQQTLAPRLHTQEPTTFIQRAITTAGGNLYRDFIFLVWPLFTNQDRLEFQTWYYNHDGAGVPPDVPEHVPSSSSGIRREL</sequence>
<accession>A0A1Q9EQ09</accession>
<dbReference type="Proteomes" id="UP000186817">
    <property type="component" value="Unassembled WGS sequence"/>
</dbReference>
<dbReference type="InterPro" id="IPR050951">
    <property type="entry name" value="Retrovirus_Pol_polyprotein"/>
</dbReference>
<name>A0A1Q9EQ09_SYMMI</name>
<evidence type="ECO:0000313" key="4">
    <source>
        <dbReference type="Proteomes" id="UP000186817"/>
    </source>
</evidence>
<proteinExistence type="predicted"/>
<dbReference type="InterPro" id="IPR012337">
    <property type="entry name" value="RNaseH-like_sf"/>
</dbReference>
<dbReference type="GO" id="GO:0015074">
    <property type="term" value="P:DNA integration"/>
    <property type="evidence" value="ECO:0007669"/>
    <property type="project" value="InterPro"/>
</dbReference>
<feature type="compositionally biased region" description="Polar residues" evidence="1">
    <location>
        <begin position="370"/>
        <end position="382"/>
    </location>
</feature>
<feature type="compositionally biased region" description="Polar residues" evidence="1">
    <location>
        <begin position="326"/>
        <end position="343"/>
    </location>
</feature>
<dbReference type="InterPro" id="IPR001584">
    <property type="entry name" value="Integrase_cat-core"/>
</dbReference>
<dbReference type="Pfam" id="PF07727">
    <property type="entry name" value="RVT_2"/>
    <property type="match status" value="1"/>
</dbReference>
<dbReference type="PROSITE" id="PS50994">
    <property type="entry name" value="INTEGRASE"/>
    <property type="match status" value="1"/>
</dbReference>
<organism evidence="3 4">
    <name type="scientific">Symbiodinium microadriaticum</name>
    <name type="common">Dinoflagellate</name>
    <name type="synonym">Zooxanthella microadriatica</name>
    <dbReference type="NCBI Taxonomy" id="2951"/>
    <lineage>
        <taxon>Eukaryota</taxon>
        <taxon>Sar</taxon>
        <taxon>Alveolata</taxon>
        <taxon>Dinophyceae</taxon>
        <taxon>Suessiales</taxon>
        <taxon>Symbiodiniaceae</taxon>
        <taxon>Symbiodinium</taxon>
    </lineage>
</organism>
<evidence type="ECO:0000256" key="1">
    <source>
        <dbReference type="SAM" id="MobiDB-lite"/>
    </source>
</evidence>
<comment type="caution">
    <text evidence="3">The sequence shown here is derived from an EMBL/GenBank/DDBJ whole genome shotgun (WGS) entry which is preliminary data.</text>
</comment>
<reference evidence="3 4" key="1">
    <citation type="submission" date="2016-02" db="EMBL/GenBank/DDBJ databases">
        <title>Genome analysis of coral dinoflagellate symbionts highlights evolutionary adaptations to a symbiotic lifestyle.</title>
        <authorList>
            <person name="Aranda M."/>
            <person name="Li Y."/>
            <person name="Liew Y.J."/>
            <person name="Baumgarten S."/>
            <person name="Simakov O."/>
            <person name="Wilson M."/>
            <person name="Piel J."/>
            <person name="Ashoor H."/>
            <person name="Bougouffa S."/>
            <person name="Bajic V.B."/>
            <person name="Ryu T."/>
            <person name="Ravasi T."/>
            <person name="Bayer T."/>
            <person name="Micklem G."/>
            <person name="Kim H."/>
            <person name="Bhak J."/>
            <person name="Lajeunesse T.C."/>
            <person name="Voolstra C.R."/>
        </authorList>
    </citation>
    <scope>NUCLEOTIDE SEQUENCE [LARGE SCALE GENOMIC DNA]</scope>
    <source>
        <strain evidence="3 4">CCMP2467</strain>
    </source>
</reference>
<dbReference type="PANTHER" id="PTHR37984:SF5">
    <property type="entry name" value="PROTEIN NYNRIN-LIKE"/>
    <property type="match status" value="1"/>
</dbReference>
<dbReference type="InterPro" id="IPR043502">
    <property type="entry name" value="DNA/RNA_pol_sf"/>
</dbReference>
<dbReference type="OrthoDB" id="430476at2759"/>